<dbReference type="Proteomes" id="UP000281431">
    <property type="component" value="Unassembled WGS sequence"/>
</dbReference>
<dbReference type="AlphaFoldDB" id="A0A3N6PJQ2"/>
<proteinExistence type="predicted"/>
<gene>
    <name evidence="2" type="ORF">EA472_07960</name>
</gene>
<evidence type="ECO:0000313" key="2">
    <source>
        <dbReference type="EMBL" id="RQH01370.1"/>
    </source>
</evidence>
<dbReference type="EMBL" id="REFZ01000004">
    <property type="protein sequence ID" value="RQH01370.1"/>
    <property type="molecule type" value="Genomic_DNA"/>
</dbReference>
<accession>A0A3N6PJQ2</accession>
<protein>
    <submittedName>
        <fullName evidence="2">Uncharacterized protein</fullName>
    </submittedName>
</protein>
<feature type="region of interest" description="Disordered" evidence="1">
    <location>
        <begin position="1"/>
        <end position="35"/>
    </location>
</feature>
<comment type="caution">
    <text evidence="2">The sequence shown here is derived from an EMBL/GenBank/DDBJ whole genome shotgun (WGS) entry which is preliminary data.</text>
</comment>
<organism evidence="2 3">
    <name type="scientific">Natrarchaeobius chitinivorans</name>
    <dbReference type="NCBI Taxonomy" id="1679083"/>
    <lineage>
        <taxon>Archaea</taxon>
        <taxon>Methanobacteriati</taxon>
        <taxon>Methanobacteriota</taxon>
        <taxon>Stenosarchaea group</taxon>
        <taxon>Halobacteria</taxon>
        <taxon>Halobacteriales</taxon>
        <taxon>Natrialbaceae</taxon>
        <taxon>Natrarchaeobius</taxon>
    </lineage>
</organism>
<reference evidence="2 3" key="1">
    <citation type="submission" date="2018-10" db="EMBL/GenBank/DDBJ databases">
        <title>Natrarchaeobius chitinivorans gen. nov., sp. nov., and Natrarchaeobius haloalkaliphilus sp. nov., alkaliphilic, chitin-utilizing haloarchaea from hypersaline alkaline lakes.</title>
        <authorList>
            <person name="Sorokin D.Y."/>
            <person name="Elcheninov A.G."/>
            <person name="Kostrikina N.A."/>
            <person name="Bale N.J."/>
            <person name="Sinninghe Damste J.S."/>
            <person name="Khijniak T.V."/>
            <person name="Kublanov I.V."/>
            <person name="Toshchakov S.V."/>
        </authorList>
    </citation>
    <scope>NUCLEOTIDE SEQUENCE [LARGE SCALE GENOMIC DNA]</scope>
    <source>
        <strain evidence="2 3">AArcht7</strain>
    </source>
</reference>
<keyword evidence="3" id="KW-1185">Reference proteome</keyword>
<sequence length="92" mass="10340">MESGDLRRRALTSRSALRDGTRSGQSSSEPECRYPFPRRRPLWRVQNRRAETVDAPVVEVVFERAGGHATDEEILADRSVAGVPRFTRATDA</sequence>
<evidence type="ECO:0000256" key="1">
    <source>
        <dbReference type="SAM" id="MobiDB-lite"/>
    </source>
</evidence>
<name>A0A3N6PJQ2_NATCH</name>
<evidence type="ECO:0000313" key="3">
    <source>
        <dbReference type="Proteomes" id="UP000281431"/>
    </source>
</evidence>